<evidence type="ECO:0000256" key="1">
    <source>
        <dbReference type="SAM" id="Phobius"/>
    </source>
</evidence>
<evidence type="ECO:0000313" key="3">
    <source>
        <dbReference type="EMBL" id="AZT90500.1"/>
    </source>
</evidence>
<dbReference type="GO" id="GO:0000270">
    <property type="term" value="P:peptidoglycan metabolic process"/>
    <property type="evidence" value="ECO:0007669"/>
    <property type="project" value="TreeGrafter"/>
</dbReference>
<dbReference type="PANTHER" id="PTHR30336:SF4">
    <property type="entry name" value="ENVELOPE BIOGENESIS FACTOR ELYC"/>
    <property type="match status" value="1"/>
</dbReference>
<name>A0A3T0D5Y9_9FIRM</name>
<keyword evidence="4" id="KW-1185">Reference proteome</keyword>
<dbReference type="GO" id="GO:0043164">
    <property type="term" value="P:Gram-negative-bacterium-type cell wall biogenesis"/>
    <property type="evidence" value="ECO:0007669"/>
    <property type="project" value="TreeGrafter"/>
</dbReference>
<feature type="transmembrane region" description="Helical" evidence="1">
    <location>
        <begin position="7"/>
        <end position="28"/>
    </location>
</feature>
<evidence type="ECO:0000313" key="4">
    <source>
        <dbReference type="Proteomes" id="UP000282930"/>
    </source>
</evidence>
<dbReference type="GO" id="GO:0005886">
    <property type="term" value="C:plasma membrane"/>
    <property type="evidence" value="ECO:0007669"/>
    <property type="project" value="TreeGrafter"/>
</dbReference>
<organism evidence="3 4">
    <name type="scientific">Caldicellulosiruptor changbaiensis</name>
    <dbReference type="NCBI Taxonomy" id="1222016"/>
    <lineage>
        <taxon>Bacteria</taxon>
        <taxon>Bacillati</taxon>
        <taxon>Bacillota</taxon>
        <taxon>Bacillota incertae sedis</taxon>
        <taxon>Caldicellulosiruptorales</taxon>
        <taxon>Caldicellulosiruptoraceae</taxon>
        <taxon>Caldicellulosiruptor</taxon>
    </lineage>
</organism>
<keyword evidence="1" id="KW-0812">Transmembrane</keyword>
<feature type="transmembrane region" description="Helical" evidence="1">
    <location>
        <begin position="40"/>
        <end position="57"/>
    </location>
</feature>
<dbReference type="RefSeq" id="WP_127351940.1">
    <property type="nucleotide sequence ID" value="NZ_CP034791.1"/>
</dbReference>
<dbReference type="Gene3D" id="3.40.50.620">
    <property type="entry name" value="HUPs"/>
    <property type="match status" value="1"/>
</dbReference>
<feature type="domain" description="DUF218" evidence="2">
    <location>
        <begin position="39"/>
        <end position="159"/>
    </location>
</feature>
<dbReference type="EMBL" id="CP034791">
    <property type="protein sequence ID" value="AZT90500.1"/>
    <property type="molecule type" value="Genomic_DNA"/>
</dbReference>
<dbReference type="PANTHER" id="PTHR30336">
    <property type="entry name" value="INNER MEMBRANE PROTEIN, PROBABLE PERMEASE"/>
    <property type="match status" value="1"/>
</dbReference>
<accession>A0A3T0D5Y9</accession>
<evidence type="ECO:0000259" key="2">
    <source>
        <dbReference type="Pfam" id="PF02698"/>
    </source>
</evidence>
<dbReference type="Proteomes" id="UP000282930">
    <property type="component" value="Chromosome"/>
</dbReference>
<protein>
    <submittedName>
        <fullName evidence="3">YdcF family protein</fullName>
    </submittedName>
</protein>
<keyword evidence="1" id="KW-1133">Transmembrane helix</keyword>
<dbReference type="AlphaFoldDB" id="A0A3T0D5Y9"/>
<dbReference type="KEGG" id="ccha:ELD05_07485"/>
<dbReference type="InterPro" id="IPR051599">
    <property type="entry name" value="Cell_Envelope_Assoc"/>
</dbReference>
<gene>
    <name evidence="3" type="ORF">ELD05_07485</name>
</gene>
<dbReference type="InterPro" id="IPR003848">
    <property type="entry name" value="DUF218"/>
</dbReference>
<dbReference type="Pfam" id="PF02698">
    <property type="entry name" value="DUF218"/>
    <property type="match status" value="1"/>
</dbReference>
<dbReference type="CDD" id="cd06259">
    <property type="entry name" value="YdcF-like"/>
    <property type="match status" value="1"/>
</dbReference>
<proteinExistence type="predicted"/>
<dbReference type="InterPro" id="IPR014729">
    <property type="entry name" value="Rossmann-like_a/b/a_fold"/>
</dbReference>
<keyword evidence="1" id="KW-0472">Membrane</keyword>
<sequence>MKRIFKLLGILIGSVIIAFIILELIIISFGVNSKPKKSDAIIVLGCAVYGSFPSPFFRARLDEALRLYNKGYGRYIIVSGGKGPGENISEAEAGKEYLVARGVPSEFILIENKSFSTYENLLFSKKLMNKYSLKSAVIVSNRFHLKRASIIAKRVGIEASFSGVYVGQYLYEEVHGFLREVPAVLYTYLIHLRQ</sequence>
<reference evidence="3 4" key="1">
    <citation type="submission" date="2018-12" db="EMBL/GenBank/DDBJ databases">
        <title>Genome sequence from the cellulolytic species, Caldicellulosiruptor changbaiensis.</title>
        <authorList>
            <person name="Blumer-Schuette S.E."/>
            <person name="Mendoza C."/>
        </authorList>
    </citation>
    <scope>NUCLEOTIDE SEQUENCE [LARGE SCALE GENOMIC DNA]</scope>
    <source>
        <strain evidence="3 4">CBS-Z</strain>
    </source>
</reference>